<dbReference type="InterPro" id="IPR048809">
    <property type="entry name" value="GspA_C39-like"/>
</dbReference>
<protein>
    <submittedName>
        <fullName evidence="2">AAA family ATPase</fullName>
    </submittedName>
</protein>
<dbReference type="SMART" id="SM00382">
    <property type="entry name" value="AAA"/>
    <property type="match status" value="1"/>
</dbReference>
<sequence>MYYDFFGLRENPFSIVPAPDYFYMSDRHEQALAHLMYSLQGGTGGFVLLTGEVGTGKTMVCRTWLAGLTEQTSLAYIINPSVSEIELLETICDEFAIPYQNDQDDLKTLFDLITQYLHQNHCQQKHSVLLIDEAQLLTPLSLELLKLLTQIERDGQKLLKVVLIGQPELLALLRKESLLVLAQGIHARYHLLPLDYREVCLYVAHRLQIAGCRLKVFNRLALKELQLHSQGVPRLINLICDQSMLAAFAKGQHQVSAKMVRQVANEIQGIRHQSALQQLIQPYRTVVVSGIAAAIIGSLAITLTPPASHPPVKIGANNSWFLPSFNTQKTVNISAQSKRLVKRSRPVNDIDNREGQYLDSIIASSRSPHQAMQNLYKLWGYTLPAERADCNTGQIVGLRCLEESANLEQLKRMNHPVVVKMQDSNQRPYFATLAKLYRGVELLVDDSHIRVSESWFNAHWTGEYTLLWKAPLQFKEYLKRGDQGPAVSWLSASLSQLQAYDGTQTDHFEQTLEQALKQFQQQQQLTPDGIAGVKTLLQLNLKVRPEQPRLVFTN</sequence>
<feature type="domain" description="AAA+ ATPase" evidence="1">
    <location>
        <begin position="43"/>
        <end position="186"/>
    </location>
</feature>
<dbReference type="InterPro" id="IPR036365">
    <property type="entry name" value="PGBD-like_sf"/>
</dbReference>
<dbReference type="InterPro" id="IPR036366">
    <property type="entry name" value="PGBDSf"/>
</dbReference>
<dbReference type="Pfam" id="PF01471">
    <property type="entry name" value="PG_binding_1"/>
    <property type="match status" value="1"/>
</dbReference>
<evidence type="ECO:0000313" key="2">
    <source>
        <dbReference type="EMBL" id="MCE2594288.1"/>
    </source>
</evidence>
<dbReference type="InterPro" id="IPR052026">
    <property type="entry name" value="ExeA_AAA_ATPase_DNA-bind"/>
</dbReference>
<dbReference type="Pfam" id="PF21327">
    <property type="entry name" value="GspA_C39-like"/>
    <property type="match status" value="1"/>
</dbReference>
<keyword evidence="3" id="KW-1185">Reference proteome</keyword>
<dbReference type="RefSeq" id="WP_233051846.1">
    <property type="nucleotide sequence ID" value="NZ_JAIMJA010000004.1"/>
</dbReference>
<name>A0ABS8W965_9GAMM</name>
<accession>A0ABS8W965</accession>
<dbReference type="Pfam" id="PF13401">
    <property type="entry name" value="AAA_22"/>
    <property type="match status" value="1"/>
</dbReference>
<organism evidence="2 3">
    <name type="scientific">Motilimonas cestriensis</name>
    <dbReference type="NCBI Taxonomy" id="2742685"/>
    <lineage>
        <taxon>Bacteria</taxon>
        <taxon>Pseudomonadati</taxon>
        <taxon>Pseudomonadota</taxon>
        <taxon>Gammaproteobacteria</taxon>
        <taxon>Alteromonadales</taxon>
        <taxon>Alteromonadales genera incertae sedis</taxon>
        <taxon>Motilimonas</taxon>
    </lineage>
</organism>
<dbReference type="InterPro" id="IPR049945">
    <property type="entry name" value="AAA_22"/>
</dbReference>
<proteinExistence type="predicted"/>
<evidence type="ECO:0000259" key="1">
    <source>
        <dbReference type="SMART" id="SM00382"/>
    </source>
</evidence>
<reference evidence="2 3" key="1">
    <citation type="journal article" date="2022" name="Environ. Microbiol. Rep.">
        <title>Eco-phylogenetic analyses reveal divergent evolution of vitamin B12 metabolism in the marine bacterial family 'Psychromonadaceae'.</title>
        <authorList>
            <person name="Jin X."/>
            <person name="Yang Y."/>
            <person name="Cao H."/>
            <person name="Gao B."/>
            <person name="Zhao Z."/>
        </authorList>
    </citation>
    <scope>NUCLEOTIDE SEQUENCE [LARGE SCALE GENOMIC DNA]</scope>
    <source>
        <strain evidence="2 3">MKS20</strain>
    </source>
</reference>
<dbReference type="InterPro" id="IPR027417">
    <property type="entry name" value="P-loop_NTPase"/>
</dbReference>
<dbReference type="PANTHER" id="PTHR35894:SF1">
    <property type="entry name" value="PHOSPHORIBULOKINASE _ URIDINE KINASE FAMILY"/>
    <property type="match status" value="1"/>
</dbReference>
<gene>
    <name evidence="2" type="ORF">K6Y31_05600</name>
</gene>
<dbReference type="Gene3D" id="1.10.101.10">
    <property type="entry name" value="PGBD-like superfamily/PGBD"/>
    <property type="match status" value="1"/>
</dbReference>
<dbReference type="SUPFAM" id="SSF52540">
    <property type="entry name" value="P-loop containing nucleoside triphosphate hydrolases"/>
    <property type="match status" value="1"/>
</dbReference>
<dbReference type="Gene3D" id="3.90.70.10">
    <property type="entry name" value="Cysteine proteinases"/>
    <property type="match status" value="1"/>
</dbReference>
<dbReference type="EMBL" id="JAIMJA010000004">
    <property type="protein sequence ID" value="MCE2594288.1"/>
    <property type="molecule type" value="Genomic_DNA"/>
</dbReference>
<dbReference type="SUPFAM" id="SSF47090">
    <property type="entry name" value="PGBD-like"/>
    <property type="match status" value="1"/>
</dbReference>
<dbReference type="Gene3D" id="3.40.50.300">
    <property type="entry name" value="P-loop containing nucleotide triphosphate hydrolases"/>
    <property type="match status" value="1"/>
</dbReference>
<dbReference type="PANTHER" id="PTHR35894">
    <property type="entry name" value="GENERAL SECRETION PATHWAY PROTEIN A-RELATED"/>
    <property type="match status" value="1"/>
</dbReference>
<dbReference type="InterPro" id="IPR002477">
    <property type="entry name" value="Peptidoglycan-bd-like"/>
</dbReference>
<dbReference type="Proteomes" id="UP001201273">
    <property type="component" value="Unassembled WGS sequence"/>
</dbReference>
<dbReference type="InterPro" id="IPR003593">
    <property type="entry name" value="AAA+_ATPase"/>
</dbReference>
<evidence type="ECO:0000313" key="3">
    <source>
        <dbReference type="Proteomes" id="UP001201273"/>
    </source>
</evidence>
<comment type="caution">
    <text evidence="2">The sequence shown here is derived from an EMBL/GenBank/DDBJ whole genome shotgun (WGS) entry which is preliminary data.</text>
</comment>